<keyword evidence="1" id="KW-0175">Coiled coil</keyword>
<feature type="region of interest" description="Disordered" evidence="2">
    <location>
        <begin position="557"/>
        <end position="598"/>
    </location>
</feature>
<sequence length="795" mass="89418">MIMSAEPQLKAEDLAKRILNFAKFDHVAIKVEQKFKQASLVRARAAIMMMSRTINILRHQMMRMIFTAWKGNNAIQTRHDAIMHRLIKIKDIQLKSHSKELEMEQLKDNLKEARRLVFTATNAMLELLQQSLRSADNDVLRFLQLKQMYPNTIGRFTEAVNGQKILDALSSGSIAAADGDTSTDDVSADEMMAKCAANTKAQIDQMAPHDNLIQWLNFQGRRGTDMAYEAAQITPVGAAQANAIRLKPKVKEKKKEYREIKGLQDLRAMISSPGAMLKLLCHASEDARVEYDRFRATETSSNTSTAAAENSTMTTTLSPSALLQLKAYFKIVGRNLNLPPDVITRDAFVLGDFNSLYAYAVYLYTFHPNYIAPGLALSPRHHLSYEFLTPQWEKIQRVLTENMCDPFAQQQLYIFIAKIKRVNKHFLRFEQVCHYVDEIAQWHQQSALRETFNDFTRRVLGKDSTISVALERETLASWVSLSPAKLLNLCANEDELKDIEKVFKDNVLDLVKIFRIYGSGAGGKGILEQEFLKVMTRAGVTDKKNILRSHLQIIYQQARQSSPTPTPTSSPASNSSTSPAGGSGSDGEDDAGADDRGATPNEFFEALVRVAHHNFQKRRDPGGFVNPLVAGTLGVGIGATLLLHVIELVVDKIVPLTKKSQEQGLMFKKQMVHPDVQYVCKTQEKKLKRVFVAYSQKNKNPNSRGKLMDLNDFETLLKDRRLVDALFPYGKVKQLVSFVQQDGDLSAMGGGGYDSDTEFVFTEFLEALAAIAVFRNANPYLPLAKKLEMFFDEYF</sequence>
<evidence type="ECO:0000256" key="2">
    <source>
        <dbReference type="SAM" id="MobiDB-lite"/>
    </source>
</evidence>
<evidence type="ECO:0000256" key="1">
    <source>
        <dbReference type="SAM" id="Coils"/>
    </source>
</evidence>
<accession>A0A8K1CIC9</accession>
<dbReference type="OrthoDB" id="66717at2759"/>
<name>A0A8K1CIC9_PYTOL</name>
<gene>
    <name evidence="3" type="ORF">Poli38472_005300</name>
</gene>
<keyword evidence="4" id="KW-1185">Reference proteome</keyword>
<evidence type="ECO:0000313" key="4">
    <source>
        <dbReference type="Proteomes" id="UP000794436"/>
    </source>
</evidence>
<organism evidence="3 4">
    <name type="scientific">Pythium oligandrum</name>
    <name type="common">Mycoparasitic fungus</name>
    <dbReference type="NCBI Taxonomy" id="41045"/>
    <lineage>
        <taxon>Eukaryota</taxon>
        <taxon>Sar</taxon>
        <taxon>Stramenopiles</taxon>
        <taxon>Oomycota</taxon>
        <taxon>Peronosporomycetes</taxon>
        <taxon>Pythiales</taxon>
        <taxon>Pythiaceae</taxon>
        <taxon>Pythium</taxon>
    </lineage>
</organism>
<dbReference type="AlphaFoldDB" id="A0A8K1CIC9"/>
<feature type="compositionally biased region" description="Low complexity" evidence="2">
    <location>
        <begin position="561"/>
        <end position="580"/>
    </location>
</feature>
<proteinExistence type="predicted"/>
<feature type="coiled-coil region" evidence="1">
    <location>
        <begin position="89"/>
        <end position="123"/>
    </location>
</feature>
<reference evidence="3" key="1">
    <citation type="submission" date="2019-03" db="EMBL/GenBank/DDBJ databases">
        <title>Long read genome sequence of the mycoparasitic Pythium oligandrum ATCC 38472 isolated from sugarbeet rhizosphere.</title>
        <authorList>
            <person name="Gaulin E."/>
        </authorList>
    </citation>
    <scope>NUCLEOTIDE SEQUENCE</scope>
    <source>
        <strain evidence="3">ATCC 38472_TT</strain>
    </source>
</reference>
<dbReference type="Proteomes" id="UP000794436">
    <property type="component" value="Unassembled WGS sequence"/>
</dbReference>
<protein>
    <submittedName>
        <fullName evidence="3">Uncharacterized protein</fullName>
    </submittedName>
</protein>
<comment type="caution">
    <text evidence="3">The sequence shown here is derived from an EMBL/GenBank/DDBJ whole genome shotgun (WGS) entry which is preliminary data.</text>
</comment>
<evidence type="ECO:0000313" key="3">
    <source>
        <dbReference type="EMBL" id="TMW62682.1"/>
    </source>
</evidence>
<dbReference type="EMBL" id="SPLM01000073">
    <property type="protein sequence ID" value="TMW62682.1"/>
    <property type="molecule type" value="Genomic_DNA"/>
</dbReference>